<keyword evidence="2" id="KW-1185">Reference proteome</keyword>
<gene>
    <name evidence="1" type="ORF">AW736_03885</name>
</gene>
<comment type="caution">
    <text evidence="1">The sequence shown here is derived from an EMBL/GenBank/DDBJ whole genome shotgun (WGS) entry which is preliminary data.</text>
</comment>
<protein>
    <submittedName>
        <fullName evidence="1">Uncharacterized protein</fullName>
    </submittedName>
</protein>
<reference evidence="1 2" key="1">
    <citation type="submission" date="2016-01" db="EMBL/GenBank/DDBJ databases">
        <title>High potential of lignocellulose degradation of a new Verrucomicrobia species.</title>
        <authorList>
            <person name="Wang Y."/>
            <person name="Shi Y."/>
            <person name="Qiu Z."/>
            <person name="Liu S."/>
            <person name="Yang H."/>
        </authorList>
    </citation>
    <scope>NUCLEOTIDE SEQUENCE [LARGE SCALE GENOMIC DNA]</scope>
    <source>
        <strain evidence="1 2">TSB47</strain>
    </source>
</reference>
<name>A0A178INL1_9BACT</name>
<evidence type="ECO:0000313" key="1">
    <source>
        <dbReference type="EMBL" id="OAM91281.1"/>
    </source>
</evidence>
<organism evidence="1 2">
    <name type="scientific">Termitidicoccus mucosus</name>
    <dbReference type="NCBI Taxonomy" id="1184151"/>
    <lineage>
        <taxon>Bacteria</taxon>
        <taxon>Pseudomonadati</taxon>
        <taxon>Verrucomicrobiota</taxon>
        <taxon>Opitutia</taxon>
        <taxon>Opitutales</taxon>
        <taxon>Opitutaceae</taxon>
        <taxon>Termitidicoccus</taxon>
    </lineage>
</organism>
<evidence type="ECO:0000313" key="2">
    <source>
        <dbReference type="Proteomes" id="UP000078486"/>
    </source>
</evidence>
<proteinExistence type="predicted"/>
<dbReference type="AlphaFoldDB" id="A0A178INL1"/>
<sequence>MAGGSAATSPWVASDFCFLGTHRGAFEPGPDGSVFHFFANYFSARQDAAVQRLAVQLLF</sequence>
<dbReference type="Proteomes" id="UP000078486">
    <property type="component" value="Unassembled WGS sequence"/>
</dbReference>
<dbReference type="EMBL" id="LRRQ01000031">
    <property type="protein sequence ID" value="OAM91281.1"/>
    <property type="molecule type" value="Genomic_DNA"/>
</dbReference>
<accession>A0A178INL1</accession>
<dbReference type="STRING" id="1184151.AW736_03885"/>